<proteinExistence type="predicted"/>
<sequence length="366" mass="40515">MIRVAVQEPFQDLEASRRQHLRREHLVQVAALSVSRLLKAGHLLPRRHALQPLPLDDALGADHVHHLVKDLFVQRAAKERYAGAGDELGHDAAKRPRVDPSVVVLGAEEKLRRAVRAGRRQQPRVVLVCLRRRLGHAEAAYLVHHLTGRAVHADDHVLRDDVPVQDARPVRVLRAGKELPHDVAYLVLVERIPVCAASVHVLAQVHGPGVLRDGEAVTIGAVAVDVRAQELDDGRVAATRRQGHDLSREVGDGGLHEAIVGPPREPLHGDEVVVHAVPGLVHVAEHAFAQLLAALVPLRHGRQPGDRGQRCCRVGLTLWFLWLPLNLQRRYAAVDEIRGGSHGSARRLERIYRMKARALLVIQNLR</sequence>
<organism evidence="1 2">
    <name type="scientific">Zea mays</name>
    <name type="common">Maize</name>
    <dbReference type="NCBI Taxonomy" id="4577"/>
    <lineage>
        <taxon>Eukaryota</taxon>
        <taxon>Viridiplantae</taxon>
        <taxon>Streptophyta</taxon>
        <taxon>Embryophyta</taxon>
        <taxon>Tracheophyta</taxon>
        <taxon>Spermatophyta</taxon>
        <taxon>Magnoliopsida</taxon>
        <taxon>Liliopsida</taxon>
        <taxon>Poales</taxon>
        <taxon>Poaceae</taxon>
        <taxon>PACMAD clade</taxon>
        <taxon>Panicoideae</taxon>
        <taxon>Andropogonodae</taxon>
        <taxon>Andropogoneae</taxon>
        <taxon>Tripsacinae</taxon>
        <taxon>Zea</taxon>
    </lineage>
</organism>
<comment type="caution">
    <text evidence="1">The sequence shown here is derived from an EMBL/GenBank/DDBJ whole genome shotgun (WGS) entry which is preliminary data.</text>
</comment>
<dbReference type="AlphaFoldDB" id="A0A3L6EJ44"/>
<name>A0A3L6EJ44_MAIZE</name>
<evidence type="ECO:0000313" key="2">
    <source>
        <dbReference type="Proteomes" id="UP000251960"/>
    </source>
</evidence>
<evidence type="ECO:0000313" key="1">
    <source>
        <dbReference type="EMBL" id="PWZ20493.1"/>
    </source>
</evidence>
<dbReference type="EMBL" id="NCVQ01000006">
    <property type="protein sequence ID" value="PWZ20493.1"/>
    <property type="molecule type" value="Genomic_DNA"/>
</dbReference>
<protein>
    <submittedName>
        <fullName evidence="1">Uncharacterized protein</fullName>
    </submittedName>
</protein>
<reference evidence="1 2" key="1">
    <citation type="journal article" date="2018" name="Nat. Genet.">
        <title>Extensive intraspecific gene order and gene structural variations between Mo17 and other maize genomes.</title>
        <authorList>
            <person name="Sun S."/>
            <person name="Zhou Y."/>
            <person name="Chen J."/>
            <person name="Shi J."/>
            <person name="Zhao H."/>
            <person name="Zhao H."/>
            <person name="Song W."/>
            <person name="Zhang M."/>
            <person name="Cui Y."/>
            <person name="Dong X."/>
            <person name="Liu H."/>
            <person name="Ma X."/>
            <person name="Jiao Y."/>
            <person name="Wang B."/>
            <person name="Wei X."/>
            <person name="Stein J.C."/>
            <person name="Glaubitz J.C."/>
            <person name="Lu F."/>
            <person name="Yu G."/>
            <person name="Liang C."/>
            <person name="Fengler K."/>
            <person name="Li B."/>
            <person name="Rafalski A."/>
            <person name="Schnable P.S."/>
            <person name="Ware D.H."/>
            <person name="Buckler E.S."/>
            <person name="Lai J."/>
        </authorList>
    </citation>
    <scope>NUCLEOTIDE SEQUENCE [LARGE SCALE GENOMIC DNA]</scope>
    <source>
        <strain evidence="2">cv. Missouri 17</strain>
        <tissue evidence="1">Seedling</tissue>
    </source>
</reference>
<gene>
    <name evidence="1" type="ORF">Zm00014a_037311</name>
</gene>
<dbReference type="Proteomes" id="UP000251960">
    <property type="component" value="Chromosome 5"/>
</dbReference>
<accession>A0A3L6EJ44</accession>